<name>A0AAN6X2T7_9PEZI</name>
<evidence type="ECO:0000313" key="2">
    <source>
        <dbReference type="EMBL" id="KAK4192809.1"/>
    </source>
</evidence>
<feature type="region of interest" description="Disordered" evidence="1">
    <location>
        <begin position="723"/>
        <end position="873"/>
    </location>
</feature>
<proteinExistence type="predicted"/>
<keyword evidence="3" id="KW-1185">Reference proteome</keyword>
<gene>
    <name evidence="2" type="ORF">QBC35DRAFT_549726</name>
</gene>
<dbReference type="AlphaFoldDB" id="A0AAN6X2T7"/>
<feature type="compositionally biased region" description="Acidic residues" evidence="1">
    <location>
        <begin position="839"/>
        <end position="873"/>
    </location>
</feature>
<evidence type="ECO:0000313" key="3">
    <source>
        <dbReference type="Proteomes" id="UP001302126"/>
    </source>
</evidence>
<sequence>MDPSRRNQLSFGLELEFTFIFRYTSPEDAAPPENPYEGPTREYEASHLEADLLPDVMTSPVRFQSDGLYHIRYPGAHGLGDAHRLWAIRMINRVIASVPGARLAGGRTNSPGRPGVVRSDFGADAMHMNESGWNVTRDGTISHRHPLPAGYGHQNFELKSPALWDIPEAHQHVRDVLNALSSIVLWRVGPDAGFHVHVGSGPRYFEFHTFQRAAAILWAADGFLCHAHPVERNYNEWSPPISRSSRLATGLNTRYTHWPRNSAMHSRDNWDQQEEVREESFSLENYRRQPDPFPAAPADLASPNNHLRRYKDRVWPALRPQPSEAESREIFDAQRAAGGDNLSRHAGMPSEGVMGVLAEIDMTVEKGLRWIMQANSIGRIAGLLTHSNGATRHNYNLNSYVRDYRRGRNGRAGKLPTVEFREATSSMDPDWARHWPNICVGIFRFARFASDESFWNLLHNLNEADKAARAGRPHRYDMISMLLDMGLYESALYLEETLATRALRFWYPNCWFLNLNPLPADVQDRLLQEAQRVARELREREDDAQPSPVYTRHHDPTPLTNRFVSRSPGDSQVSTQAPSPSRSTGGNLGLDELFRLVTIDEDSNTEQDNSSDSSTNNGEETVRRPVEEEDKLTSRPALPAEWRAINNLGPPRNPSVDLGIASLFATRNNSIASSRSPIVNTNIVLHIPESEDTALEDEDCPRPLRTLEEELAEAEREIALVESQAQEQEPQPEPQPEEERNDDPITPEVQPATTSETSSGGSGWNLRNISPLNLLRGLRRSTPPVTNRPPAGDIDPRSPTPAPRQQRPYTTSFFGMTSFLSTTQREEVEHVEVEHVEVEDVEDAEEEEEEEGEEHEQYEEEEEEEEEPQIGVV</sequence>
<evidence type="ECO:0000256" key="1">
    <source>
        <dbReference type="SAM" id="MobiDB-lite"/>
    </source>
</evidence>
<reference evidence="2" key="2">
    <citation type="submission" date="2023-05" db="EMBL/GenBank/DDBJ databases">
        <authorList>
            <consortium name="Lawrence Berkeley National Laboratory"/>
            <person name="Steindorff A."/>
            <person name="Hensen N."/>
            <person name="Bonometti L."/>
            <person name="Westerberg I."/>
            <person name="Brannstrom I.O."/>
            <person name="Guillou S."/>
            <person name="Cros-Aarteil S."/>
            <person name="Calhoun S."/>
            <person name="Haridas S."/>
            <person name="Kuo A."/>
            <person name="Mondo S."/>
            <person name="Pangilinan J."/>
            <person name="Riley R."/>
            <person name="Labutti K."/>
            <person name="Andreopoulos B."/>
            <person name="Lipzen A."/>
            <person name="Chen C."/>
            <person name="Yanf M."/>
            <person name="Daum C."/>
            <person name="Ng V."/>
            <person name="Clum A."/>
            <person name="Ohm R."/>
            <person name="Martin F."/>
            <person name="Silar P."/>
            <person name="Natvig D."/>
            <person name="Lalanne C."/>
            <person name="Gautier V."/>
            <person name="Ament-Velasquez S.L."/>
            <person name="Kruys A."/>
            <person name="Hutchinson M.I."/>
            <person name="Powell A.J."/>
            <person name="Barry K."/>
            <person name="Miller A.N."/>
            <person name="Grigoriev I.V."/>
            <person name="Debuchy R."/>
            <person name="Gladieux P."/>
            <person name="Thoren M.H."/>
            <person name="Johannesson H."/>
        </authorList>
    </citation>
    <scope>NUCLEOTIDE SEQUENCE</scope>
    <source>
        <strain evidence="2">PSN309</strain>
    </source>
</reference>
<feature type="compositionally biased region" description="Basic and acidic residues" evidence="1">
    <location>
        <begin position="824"/>
        <end position="838"/>
    </location>
</feature>
<feature type="region of interest" description="Disordered" evidence="1">
    <location>
        <begin position="600"/>
        <end position="638"/>
    </location>
</feature>
<dbReference type="PANTHER" id="PTHR36847">
    <property type="entry name" value="AMIDOLIGASE ENZYME"/>
    <property type="match status" value="1"/>
</dbReference>
<feature type="compositionally biased region" description="Polar residues" evidence="1">
    <location>
        <begin position="606"/>
        <end position="619"/>
    </location>
</feature>
<feature type="region of interest" description="Disordered" evidence="1">
    <location>
        <begin position="537"/>
        <end position="588"/>
    </location>
</feature>
<protein>
    <recommendedName>
        <fullName evidence="4">Amidoligase enzyme</fullName>
    </recommendedName>
</protein>
<dbReference type="EMBL" id="MU864353">
    <property type="protein sequence ID" value="KAK4192809.1"/>
    <property type="molecule type" value="Genomic_DNA"/>
</dbReference>
<feature type="compositionally biased region" description="Polar residues" evidence="1">
    <location>
        <begin position="558"/>
        <end position="585"/>
    </location>
</feature>
<feature type="compositionally biased region" description="Polar residues" evidence="1">
    <location>
        <begin position="807"/>
        <end position="823"/>
    </location>
</feature>
<comment type="caution">
    <text evidence="2">The sequence shown here is derived from an EMBL/GenBank/DDBJ whole genome shotgun (WGS) entry which is preliminary data.</text>
</comment>
<organism evidence="2 3">
    <name type="scientific">Podospora australis</name>
    <dbReference type="NCBI Taxonomy" id="1536484"/>
    <lineage>
        <taxon>Eukaryota</taxon>
        <taxon>Fungi</taxon>
        <taxon>Dikarya</taxon>
        <taxon>Ascomycota</taxon>
        <taxon>Pezizomycotina</taxon>
        <taxon>Sordariomycetes</taxon>
        <taxon>Sordariomycetidae</taxon>
        <taxon>Sordariales</taxon>
        <taxon>Podosporaceae</taxon>
        <taxon>Podospora</taxon>
    </lineage>
</organism>
<reference evidence="2" key="1">
    <citation type="journal article" date="2023" name="Mol. Phylogenet. Evol.">
        <title>Genome-scale phylogeny and comparative genomics of the fungal order Sordariales.</title>
        <authorList>
            <person name="Hensen N."/>
            <person name="Bonometti L."/>
            <person name="Westerberg I."/>
            <person name="Brannstrom I.O."/>
            <person name="Guillou S."/>
            <person name="Cros-Aarteil S."/>
            <person name="Calhoun S."/>
            <person name="Haridas S."/>
            <person name="Kuo A."/>
            <person name="Mondo S."/>
            <person name="Pangilinan J."/>
            <person name="Riley R."/>
            <person name="LaButti K."/>
            <person name="Andreopoulos B."/>
            <person name="Lipzen A."/>
            <person name="Chen C."/>
            <person name="Yan M."/>
            <person name="Daum C."/>
            <person name="Ng V."/>
            <person name="Clum A."/>
            <person name="Steindorff A."/>
            <person name="Ohm R.A."/>
            <person name="Martin F."/>
            <person name="Silar P."/>
            <person name="Natvig D.O."/>
            <person name="Lalanne C."/>
            <person name="Gautier V."/>
            <person name="Ament-Velasquez S.L."/>
            <person name="Kruys A."/>
            <person name="Hutchinson M.I."/>
            <person name="Powell A.J."/>
            <person name="Barry K."/>
            <person name="Miller A.N."/>
            <person name="Grigoriev I.V."/>
            <person name="Debuchy R."/>
            <person name="Gladieux P."/>
            <person name="Hiltunen Thoren M."/>
            <person name="Johannesson H."/>
        </authorList>
    </citation>
    <scope>NUCLEOTIDE SEQUENCE</scope>
    <source>
        <strain evidence="2">PSN309</strain>
    </source>
</reference>
<dbReference type="Proteomes" id="UP001302126">
    <property type="component" value="Unassembled WGS sequence"/>
</dbReference>
<evidence type="ECO:0008006" key="4">
    <source>
        <dbReference type="Google" id="ProtNLM"/>
    </source>
</evidence>
<dbReference type="PANTHER" id="PTHR36847:SF1">
    <property type="entry name" value="AMIDOLIGASE ENZYME"/>
    <property type="match status" value="1"/>
</dbReference>
<accession>A0AAN6X2T7</accession>